<evidence type="ECO:0000256" key="1">
    <source>
        <dbReference type="ARBA" id="ARBA00022574"/>
    </source>
</evidence>
<dbReference type="PROSITE" id="PS50896">
    <property type="entry name" value="LISH"/>
    <property type="match status" value="1"/>
</dbReference>
<dbReference type="InterPro" id="IPR006595">
    <property type="entry name" value="CTLH_C"/>
</dbReference>
<dbReference type="Proteomes" id="UP001652623">
    <property type="component" value="Chromosome 5"/>
</dbReference>
<feature type="domain" description="CTLH" evidence="3">
    <location>
        <begin position="34"/>
        <end position="92"/>
    </location>
</feature>
<dbReference type="RefSeq" id="XP_024931003.2">
    <property type="nucleotide sequence ID" value="XM_025075235.3"/>
</dbReference>
<reference evidence="5 6" key="1">
    <citation type="submission" date="2025-05" db="UniProtKB">
        <authorList>
            <consortium name="RefSeq"/>
        </authorList>
    </citation>
    <scope>IDENTIFICATION</scope>
    <source>
        <tissue evidence="5 6">Seedling</tissue>
    </source>
</reference>
<dbReference type="PANTHER" id="PTHR44083:SF30">
    <property type="entry name" value="TOPLESS-LIKE PROTEIN"/>
    <property type="match status" value="1"/>
</dbReference>
<keyword evidence="4" id="KW-1185">Reference proteome</keyword>
<evidence type="ECO:0000313" key="6">
    <source>
        <dbReference type="RefSeq" id="XP_024931003.2"/>
    </source>
</evidence>
<evidence type="ECO:0000259" key="3">
    <source>
        <dbReference type="PROSITE" id="PS50897"/>
    </source>
</evidence>
<dbReference type="InterPro" id="IPR054080">
    <property type="entry name" value="TPR1-like_2nd"/>
</dbReference>
<dbReference type="GO" id="GO:0006355">
    <property type="term" value="P:regulation of DNA-templated transcription"/>
    <property type="evidence" value="ECO:0007669"/>
    <property type="project" value="InterPro"/>
</dbReference>
<dbReference type="RefSeq" id="XP_015885818.2">
    <property type="nucleotide sequence ID" value="XM_016030332.4"/>
</dbReference>
<dbReference type="InterPro" id="IPR006594">
    <property type="entry name" value="LisH"/>
</dbReference>
<evidence type="ECO:0000313" key="5">
    <source>
        <dbReference type="RefSeq" id="XP_015885818.2"/>
    </source>
</evidence>
<dbReference type="Pfam" id="PF21889">
    <property type="entry name" value="TPR1-like_2nd"/>
    <property type="match status" value="1"/>
</dbReference>
<accession>A0A6P3ZW10</accession>
<dbReference type="GeneID" id="107421155"/>
<evidence type="ECO:0000313" key="4">
    <source>
        <dbReference type="Proteomes" id="UP001652623"/>
    </source>
</evidence>
<gene>
    <name evidence="5 6" type="primary">LOC107421155</name>
</gene>
<sequence>MAATDRDIIYSILKYLGKVDLAETARTLERESGMFFNVTYFEELVINGSFDEAEEYIGGFTTVHDNAYSTKTIFEIRKQKFLEALENGERSAALNIVMDEFKTFEQYNANLIPESTQLLTLDDFRSHGSLSEYGDMKKARRTMVTEIRRFLEENPLLKGKLLYPAMNAGPPMLFKLVHNQNADADPDHKLLYAKVDPFLRIN</sequence>
<dbReference type="KEGG" id="zju:107421155"/>
<evidence type="ECO:0000256" key="2">
    <source>
        <dbReference type="ARBA" id="ARBA00022737"/>
    </source>
</evidence>
<dbReference type="InterPro" id="IPR027728">
    <property type="entry name" value="Topless_fam"/>
</dbReference>
<dbReference type="AlphaFoldDB" id="A0A6P3ZW10"/>
<keyword evidence="1" id="KW-0853">WD repeat</keyword>
<proteinExistence type="predicted"/>
<name>A0A6P3ZW10_ZIZJJ</name>
<dbReference type="PANTHER" id="PTHR44083">
    <property type="entry name" value="TOPLESS-RELATED PROTEIN 1-RELATED"/>
    <property type="match status" value="1"/>
</dbReference>
<dbReference type="PROSITE" id="PS50897">
    <property type="entry name" value="CTLH"/>
    <property type="match status" value="1"/>
</dbReference>
<protein>
    <submittedName>
        <fullName evidence="5 6">Protein TPR3 isoform X1</fullName>
    </submittedName>
</protein>
<dbReference type="SMART" id="SM00668">
    <property type="entry name" value="CTLH"/>
    <property type="match status" value="1"/>
</dbReference>
<keyword evidence="2" id="KW-0677">Repeat</keyword>
<organism evidence="4 5">
    <name type="scientific">Ziziphus jujuba</name>
    <name type="common">Chinese jujube</name>
    <name type="synonym">Ziziphus sativa</name>
    <dbReference type="NCBI Taxonomy" id="326968"/>
    <lineage>
        <taxon>Eukaryota</taxon>
        <taxon>Viridiplantae</taxon>
        <taxon>Streptophyta</taxon>
        <taxon>Embryophyta</taxon>
        <taxon>Tracheophyta</taxon>
        <taxon>Spermatophyta</taxon>
        <taxon>Magnoliopsida</taxon>
        <taxon>eudicotyledons</taxon>
        <taxon>Gunneridae</taxon>
        <taxon>Pentapetalae</taxon>
        <taxon>rosids</taxon>
        <taxon>fabids</taxon>
        <taxon>Rosales</taxon>
        <taxon>Rhamnaceae</taxon>
        <taxon>Paliureae</taxon>
        <taxon>Ziziphus</taxon>
    </lineage>
</organism>